<feature type="compositionally biased region" description="Pro residues" evidence="1">
    <location>
        <begin position="344"/>
        <end position="358"/>
    </location>
</feature>
<feature type="compositionally biased region" description="Basic and acidic residues" evidence="1">
    <location>
        <begin position="299"/>
        <end position="312"/>
    </location>
</feature>
<feature type="compositionally biased region" description="Low complexity" evidence="1">
    <location>
        <begin position="259"/>
        <end position="273"/>
    </location>
</feature>
<dbReference type="Proteomes" id="UP000541444">
    <property type="component" value="Unassembled WGS sequence"/>
</dbReference>
<organism evidence="2 3">
    <name type="scientific">Kingdonia uniflora</name>
    <dbReference type="NCBI Taxonomy" id="39325"/>
    <lineage>
        <taxon>Eukaryota</taxon>
        <taxon>Viridiplantae</taxon>
        <taxon>Streptophyta</taxon>
        <taxon>Embryophyta</taxon>
        <taxon>Tracheophyta</taxon>
        <taxon>Spermatophyta</taxon>
        <taxon>Magnoliopsida</taxon>
        <taxon>Ranunculales</taxon>
        <taxon>Circaeasteraceae</taxon>
        <taxon>Kingdonia</taxon>
    </lineage>
</organism>
<comment type="caution">
    <text evidence="2">The sequence shown here is derived from an EMBL/GenBank/DDBJ whole genome shotgun (WGS) entry which is preliminary data.</text>
</comment>
<accession>A0A7J7NSI4</accession>
<proteinExistence type="predicted"/>
<evidence type="ECO:0000313" key="2">
    <source>
        <dbReference type="EMBL" id="KAF6169932.1"/>
    </source>
</evidence>
<reference evidence="2 3" key="1">
    <citation type="journal article" date="2020" name="IScience">
        <title>Genome Sequencing of the Endangered Kingdonia uniflora (Circaeasteraceae, Ranunculales) Reveals Potential Mechanisms of Evolutionary Specialization.</title>
        <authorList>
            <person name="Sun Y."/>
            <person name="Deng T."/>
            <person name="Zhang A."/>
            <person name="Moore M.J."/>
            <person name="Landis J.B."/>
            <person name="Lin N."/>
            <person name="Zhang H."/>
            <person name="Zhang X."/>
            <person name="Huang J."/>
            <person name="Zhang X."/>
            <person name="Sun H."/>
            <person name="Wang H."/>
        </authorList>
    </citation>
    <scope>NUCLEOTIDE SEQUENCE [LARGE SCALE GENOMIC DNA]</scope>
    <source>
        <strain evidence="2">TB1705</strain>
        <tissue evidence="2">Leaf</tissue>
    </source>
</reference>
<gene>
    <name evidence="2" type="ORF">GIB67_034324</name>
</gene>
<evidence type="ECO:0000256" key="1">
    <source>
        <dbReference type="SAM" id="MobiDB-lite"/>
    </source>
</evidence>
<feature type="compositionally biased region" description="Polar residues" evidence="1">
    <location>
        <begin position="277"/>
        <end position="298"/>
    </location>
</feature>
<protein>
    <submittedName>
        <fullName evidence="2">Uncharacterized protein</fullName>
    </submittedName>
</protein>
<sequence>MMESNKKLTTSNKLMMKQIKAMLVAVMAIPARVTSSEVVGDEVEGSDGGSSRGRGRDLPMGAFMRDGRNTGINPMNPTPLRVVRRGKKTIFGQNQVERFDSKGERTHLYNSFAGLNVDVENIDKFADSRDVDGLIDPQGLRRTMPNPNDELEVGDGLGGQQDKSERSSTTPRQGMGMPRVEMGTKGTSQKVSGIRQGMPKVGQGTRGTGQAKAGLEQSMPDTCTGMPRQGIFSAGMTHVREKERPDNPQSPPRFDGNDNRNAANSNNSSGVDSDNARNQVVSGAPPTSSIPTRGFDSQISHKDSGMRFRSADRNSSGYTGNVSGHWRSNEHYSGGQLSMGATPYVPPRPQRPLTPPQGPRYSGQSNLQRQWTSGNSFVVLIESEAQWVSRFRLGLTKRIQDEMILFSPQSLSEIMEMASQADQDVPVLQAFEKNYAVTRGSFLNLVVEDMAMGWDQLQILEEPLECHTISVVDLKFIWRLSFKAETNSEDTDEVILSVVNKFARTLGDL</sequence>
<keyword evidence="3" id="KW-1185">Reference proteome</keyword>
<evidence type="ECO:0000313" key="3">
    <source>
        <dbReference type="Proteomes" id="UP000541444"/>
    </source>
</evidence>
<name>A0A7J7NSI4_9MAGN</name>
<dbReference type="EMBL" id="JACGCM010000622">
    <property type="protein sequence ID" value="KAF6169932.1"/>
    <property type="molecule type" value="Genomic_DNA"/>
</dbReference>
<feature type="region of interest" description="Disordered" evidence="1">
    <location>
        <begin position="136"/>
        <end position="367"/>
    </location>
</feature>
<dbReference type="AlphaFoldDB" id="A0A7J7NSI4"/>
<feature type="compositionally biased region" description="Polar residues" evidence="1">
    <location>
        <begin position="313"/>
        <end position="322"/>
    </location>
</feature>
<feature type="region of interest" description="Disordered" evidence="1">
    <location>
        <begin position="37"/>
        <end position="59"/>
    </location>
</feature>